<evidence type="ECO:0000256" key="1">
    <source>
        <dbReference type="ARBA" id="ARBA00004141"/>
    </source>
</evidence>
<accession>A0A3C1KRN5</accession>
<feature type="transmembrane region" description="Helical" evidence="12">
    <location>
        <begin position="212"/>
        <end position="234"/>
    </location>
</feature>
<evidence type="ECO:0000256" key="4">
    <source>
        <dbReference type="ARBA" id="ARBA00022692"/>
    </source>
</evidence>
<keyword evidence="3" id="KW-0633">Potassium transport</keyword>
<evidence type="ECO:0000313" key="15">
    <source>
        <dbReference type="Proteomes" id="UP000259273"/>
    </source>
</evidence>
<dbReference type="Gene3D" id="1.20.120.350">
    <property type="entry name" value="Voltage-gated potassium channels. Chain C"/>
    <property type="match status" value="1"/>
</dbReference>
<keyword evidence="5" id="KW-0631">Potassium channel</keyword>
<keyword evidence="9" id="KW-0406">Ion transport</keyword>
<dbReference type="SUPFAM" id="SSF81324">
    <property type="entry name" value="Voltage-gated potassium channels"/>
    <property type="match status" value="1"/>
</dbReference>
<feature type="transmembrane region" description="Helical" evidence="12">
    <location>
        <begin position="86"/>
        <end position="104"/>
    </location>
</feature>
<dbReference type="STRING" id="1121937.GCA_000423125_01674"/>
<keyword evidence="11" id="KW-0407">Ion channel</keyword>
<keyword evidence="2" id="KW-0813">Transport</keyword>
<keyword evidence="8 12" id="KW-1133">Transmembrane helix</keyword>
<feature type="transmembrane region" description="Helical" evidence="12">
    <location>
        <begin position="21"/>
        <end position="41"/>
    </location>
</feature>
<dbReference type="GO" id="GO:0008076">
    <property type="term" value="C:voltage-gated potassium channel complex"/>
    <property type="evidence" value="ECO:0007669"/>
    <property type="project" value="InterPro"/>
</dbReference>
<keyword evidence="7" id="KW-0630">Potassium</keyword>
<evidence type="ECO:0000256" key="12">
    <source>
        <dbReference type="SAM" id="Phobius"/>
    </source>
</evidence>
<dbReference type="Proteomes" id="UP000259273">
    <property type="component" value="Unassembled WGS sequence"/>
</dbReference>
<dbReference type="InterPro" id="IPR005821">
    <property type="entry name" value="Ion_trans_dom"/>
</dbReference>
<dbReference type="Pfam" id="PF00520">
    <property type="entry name" value="Ion_trans"/>
    <property type="match status" value="1"/>
</dbReference>
<evidence type="ECO:0000256" key="11">
    <source>
        <dbReference type="ARBA" id="ARBA00023303"/>
    </source>
</evidence>
<evidence type="ECO:0000256" key="7">
    <source>
        <dbReference type="ARBA" id="ARBA00022958"/>
    </source>
</evidence>
<proteinExistence type="predicted"/>
<feature type="domain" description="Ion transport" evidence="13">
    <location>
        <begin position="27"/>
        <end position="239"/>
    </location>
</feature>
<keyword evidence="10 12" id="KW-0472">Membrane</keyword>
<evidence type="ECO:0000313" key="14">
    <source>
        <dbReference type="EMBL" id="HAN29370.1"/>
    </source>
</evidence>
<evidence type="ECO:0000259" key="13">
    <source>
        <dbReference type="Pfam" id="PF00520"/>
    </source>
</evidence>
<dbReference type="PANTHER" id="PTHR11537">
    <property type="entry name" value="VOLTAGE-GATED POTASSIUM CHANNEL"/>
    <property type="match status" value="1"/>
</dbReference>
<comment type="caution">
    <text evidence="14">The sequence shown here is derived from an EMBL/GenBank/DDBJ whole genome shotgun (WGS) entry which is preliminary data.</text>
</comment>
<evidence type="ECO:0000256" key="9">
    <source>
        <dbReference type="ARBA" id="ARBA00023065"/>
    </source>
</evidence>
<dbReference type="PANTHER" id="PTHR11537:SF254">
    <property type="entry name" value="POTASSIUM VOLTAGE-GATED CHANNEL PROTEIN SHAB"/>
    <property type="match status" value="1"/>
</dbReference>
<name>A0A3C1KRN5_9GAMM</name>
<dbReference type="InterPro" id="IPR027359">
    <property type="entry name" value="Volt_channel_dom_sf"/>
</dbReference>
<evidence type="ECO:0000256" key="5">
    <source>
        <dbReference type="ARBA" id="ARBA00022826"/>
    </source>
</evidence>
<dbReference type="AlphaFoldDB" id="A0A3C1KRN5"/>
<dbReference type="GO" id="GO:0005249">
    <property type="term" value="F:voltage-gated potassium channel activity"/>
    <property type="evidence" value="ECO:0007669"/>
    <property type="project" value="InterPro"/>
</dbReference>
<dbReference type="PRINTS" id="PR00169">
    <property type="entry name" value="KCHANNEL"/>
</dbReference>
<feature type="transmembrane region" description="Helical" evidence="12">
    <location>
        <begin position="181"/>
        <end position="200"/>
    </location>
</feature>
<comment type="subcellular location">
    <subcellularLocation>
        <location evidence="1">Membrane</location>
        <topology evidence="1">Multi-pass membrane protein</topology>
    </subcellularLocation>
</comment>
<feature type="transmembrane region" description="Helical" evidence="12">
    <location>
        <begin position="110"/>
        <end position="128"/>
    </location>
</feature>
<keyword evidence="6" id="KW-0851">Voltage-gated channel</keyword>
<protein>
    <submittedName>
        <fullName evidence="14">Ion transporter</fullName>
    </submittedName>
</protein>
<evidence type="ECO:0000256" key="8">
    <source>
        <dbReference type="ARBA" id="ARBA00022989"/>
    </source>
</evidence>
<evidence type="ECO:0000256" key="2">
    <source>
        <dbReference type="ARBA" id="ARBA00022448"/>
    </source>
</evidence>
<evidence type="ECO:0000256" key="3">
    <source>
        <dbReference type="ARBA" id="ARBA00022538"/>
    </source>
</evidence>
<feature type="transmembrane region" description="Helical" evidence="12">
    <location>
        <begin position="61"/>
        <end position="79"/>
    </location>
</feature>
<reference evidence="14 15" key="1">
    <citation type="journal article" date="2018" name="Nat. Biotechnol.">
        <title>A standardized bacterial taxonomy based on genome phylogeny substantially revises the tree of life.</title>
        <authorList>
            <person name="Parks D.H."/>
            <person name="Chuvochina M."/>
            <person name="Waite D.W."/>
            <person name="Rinke C."/>
            <person name="Skarshewski A."/>
            <person name="Chaumeil P.A."/>
            <person name="Hugenholtz P."/>
        </authorList>
    </citation>
    <scope>NUCLEOTIDE SEQUENCE [LARGE SCALE GENOMIC DNA]</scope>
    <source>
        <strain evidence="14">UBA9158</strain>
    </source>
</reference>
<feature type="transmembrane region" description="Helical" evidence="12">
    <location>
        <begin position="148"/>
        <end position="169"/>
    </location>
</feature>
<keyword evidence="4 12" id="KW-0812">Transmembrane</keyword>
<dbReference type="Gene3D" id="1.10.287.70">
    <property type="match status" value="1"/>
</dbReference>
<dbReference type="EMBL" id="DMND01000227">
    <property type="protein sequence ID" value="HAN29370.1"/>
    <property type="molecule type" value="Genomic_DNA"/>
</dbReference>
<dbReference type="InterPro" id="IPR028325">
    <property type="entry name" value="VG_K_chnl"/>
</dbReference>
<gene>
    <name evidence="14" type="ORF">DCP75_16930</name>
</gene>
<sequence length="246" mass="27885">MTAEAPGLRTRLQTVFAGNRTLFGRACQAFIQALIVLSIVAFTVETLPDLPPEVRSNLHRFEVFVIIVFTVEYLLRLWLSERRLAFMFSFHGIIDLLVILPFYLQLGLDLRSLRILWLFRLFRLFKLVRYVDAARRIGDAFRLVRVDLAVFGIGALFVFYLAAVGIYFFERDAQPDTFASVFHSFWWALATLTTVGYGDVYPVTVGGKIFTFFTLMIGLGVFAVPTGLITMAIVSTREATLKDDAS</sequence>
<dbReference type="GO" id="GO:0001508">
    <property type="term" value="P:action potential"/>
    <property type="evidence" value="ECO:0007669"/>
    <property type="project" value="TreeGrafter"/>
</dbReference>
<organism evidence="14 15">
    <name type="scientific">Haliea salexigens</name>
    <dbReference type="NCBI Taxonomy" id="287487"/>
    <lineage>
        <taxon>Bacteria</taxon>
        <taxon>Pseudomonadati</taxon>
        <taxon>Pseudomonadota</taxon>
        <taxon>Gammaproteobacteria</taxon>
        <taxon>Cellvibrionales</taxon>
        <taxon>Halieaceae</taxon>
        <taxon>Haliea</taxon>
    </lineage>
</organism>
<evidence type="ECO:0000256" key="10">
    <source>
        <dbReference type="ARBA" id="ARBA00023136"/>
    </source>
</evidence>
<evidence type="ECO:0000256" key="6">
    <source>
        <dbReference type="ARBA" id="ARBA00022882"/>
    </source>
</evidence>